<organism evidence="1 2">
    <name type="scientific">Actinoplanes siamensis</name>
    <dbReference type="NCBI Taxonomy" id="1223317"/>
    <lineage>
        <taxon>Bacteria</taxon>
        <taxon>Bacillati</taxon>
        <taxon>Actinomycetota</taxon>
        <taxon>Actinomycetes</taxon>
        <taxon>Micromonosporales</taxon>
        <taxon>Micromonosporaceae</taxon>
        <taxon>Actinoplanes</taxon>
    </lineage>
</organism>
<name>A0A919TJT5_9ACTN</name>
<protein>
    <submittedName>
        <fullName evidence="1">Uncharacterized protein</fullName>
    </submittedName>
</protein>
<evidence type="ECO:0000313" key="1">
    <source>
        <dbReference type="EMBL" id="GIF04689.1"/>
    </source>
</evidence>
<sequence length="119" mass="12957">MIDLNAVDRDMVMNCYTPRQVFAKAEAVARTGTSRDVVAYLVQTAVNLSAMACKLSEAYTEDLLQPATTRQAGLPPYRHQVLAAASTCAHNAALFMQEAQRRPADRADGYDPLIVSQPA</sequence>
<dbReference type="AlphaFoldDB" id="A0A919TJT5"/>
<dbReference type="EMBL" id="BOMW01000020">
    <property type="protein sequence ID" value="GIF04689.1"/>
    <property type="molecule type" value="Genomic_DNA"/>
</dbReference>
<gene>
    <name evidence="1" type="ORF">Asi03nite_22270</name>
</gene>
<keyword evidence="2" id="KW-1185">Reference proteome</keyword>
<accession>A0A919TJT5</accession>
<proteinExistence type="predicted"/>
<reference evidence="1" key="1">
    <citation type="submission" date="2021-01" db="EMBL/GenBank/DDBJ databases">
        <title>Whole genome shotgun sequence of Actinoplanes siamensis NBRC 109076.</title>
        <authorList>
            <person name="Komaki H."/>
            <person name="Tamura T."/>
        </authorList>
    </citation>
    <scope>NUCLEOTIDE SEQUENCE</scope>
    <source>
        <strain evidence="1">NBRC 109076</strain>
    </source>
</reference>
<comment type="caution">
    <text evidence="1">The sequence shown here is derived from an EMBL/GenBank/DDBJ whole genome shotgun (WGS) entry which is preliminary data.</text>
</comment>
<evidence type="ECO:0000313" key="2">
    <source>
        <dbReference type="Proteomes" id="UP000629619"/>
    </source>
</evidence>
<dbReference type="Proteomes" id="UP000629619">
    <property type="component" value="Unassembled WGS sequence"/>
</dbReference>
<dbReference type="RefSeq" id="WP_203678630.1">
    <property type="nucleotide sequence ID" value="NZ_BOMW01000020.1"/>
</dbReference>